<name>A0AC35G001_9BILA</name>
<accession>A0AC35G001</accession>
<evidence type="ECO:0000313" key="2">
    <source>
        <dbReference type="WBParaSite" id="PS1159_v2.g22637.t1"/>
    </source>
</evidence>
<dbReference type="Proteomes" id="UP000887580">
    <property type="component" value="Unplaced"/>
</dbReference>
<sequence length="282" mass="31920">MTSSNFTIENILSAAKSFSPSTTAMMINAQQAFMALNSIPNTPTIPSPFEFMNPYAFPPTTSQHSFPAIQFPFWLAAGFPPNPYSYPTSFIPAVMNGKRKRRHRTIFSEHQLNILEKTFNTVTHYPDVQLRDRLAAECQLKEERVEVWFKNRRAKDRKKNPDEKKLSGKADSGTSGNGSSTADSLHSDDEEDLELSDIGSDSEQHPQQQHPQHHHHRPIQVSPSRPTKNNKRKRTSNSSFSEAKETKYAKIEARENIPEKIKTPSKKLISPLKPELFSSATL</sequence>
<proteinExistence type="predicted"/>
<protein>
    <submittedName>
        <fullName evidence="2">Homeobox domain-containing protein</fullName>
    </submittedName>
</protein>
<organism evidence="1 2">
    <name type="scientific">Panagrolaimus sp. PS1159</name>
    <dbReference type="NCBI Taxonomy" id="55785"/>
    <lineage>
        <taxon>Eukaryota</taxon>
        <taxon>Metazoa</taxon>
        <taxon>Ecdysozoa</taxon>
        <taxon>Nematoda</taxon>
        <taxon>Chromadorea</taxon>
        <taxon>Rhabditida</taxon>
        <taxon>Tylenchina</taxon>
        <taxon>Panagrolaimomorpha</taxon>
        <taxon>Panagrolaimoidea</taxon>
        <taxon>Panagrolaimidae</taxon>
        <taxon>Panagrolaimus</taxon>
    </lineage>
</organism>
<dbReference type="WBParaSite" id="PS1159_v2.g22637.t1">
    <property type="protein sequence ID" value="PS1159_v2.g22637.t1"/>
    <property type="gene ID" value="PS1159_v2.g22637"/>
</dbReference>
<reference evidence="2" key="1">
    <citation type="submission" date="2022-11" db="UniProtKB">
        <authorList>
            <consortium name="WormBaseParasite"/>
        </authorList>
    </citation>
    <scope>IDENTIFICATION</scope>
</reference>
<evidence type="ECO:0000313" key="1">
    <source>
        <dbReference type="Proteomes" id="UP000887580"/>
    </source>
</evidence>